<evidence type="ECO:0000313" key="2">
    <source>
        <dbReference type="Proteomes" id="UP000198287"/>
    </source>
</evidence>
<dbReference type="Gene3D" id="1.10.600.10">
    <property type="entry name" value="Farnesyl Diphosphate Synthase"/>
    <property type="match status" value="1"/>
</dbReference>
<name>A0A226ECB9_FOLCA</name>
<keyword evidence="2" id="KW-1185">Reference proteome</keyword>
<dbReference type="OrthoDB" id="6486656at2759"/>
<dbReference type="InterPro" id="IPR008949">
    <property type="entry name" value="Isoprenoid_synthase_dom_sf"/>
</dbReference>
<proteinExistence type="predicted"/>
<reference evidence="1 2" key="1">
    <citation type="submission" date="2015-12" db="EMBL/GenBank/DDBJ databases">
        <title>The genome of Folsomia candida.</title>
        <authorList>
            <person name="Faddeeva A."/>
            <person name="Derks M.F."/>
            <person name="Anvar Y."/>
            <person name="Smit S."/>
            <person name="Van Straalen N."/>
            <person name="Roelofs D."/>
        </authorList>
    </citation>
    <scope>NUCLEOTIDE SEQUENCE [LARGE SCALE GENOMIC DNA]</scope>
    <source>
        <strain evidence="1 2">VU population</strain>
        <tissue evidence="1">Whole body</tissue>
    </source>
</reference>
<dbReference type="Proteomes" id="UP000198287">
    <property type="component" value="Unassembled WGS sequence"/>
</dbReference>
<gene>
    <name evidence="1" type="ORF">Fcan01_11888</name>
</gene>
<comment type="caution">
    <text evidence="1">The sequence shown here is derived from an EMBL/GenBank/DDBJ whole genome shotgun (WGS) entry which is preliminary data.</text>
</comment>
<dbReference type="SUPFAM" id="SSF48576">
    <property type="entry name" value="Terpenoid synthases"/>
    <property type="match status" value="1"/>
</dbReference>
<sequence>MKTTKYQPTGLNGLVAFEIPDIRDSDKGTVTLTGQFQRIKPNIGRTEVDPKIVDELANKYCKLATNTGFLDHHFKRHSIKTVTLTTVQLSLYWMPRVELGSKQMDFVIRFLTWLFFWDDIMEQGWLNKEKMDKKTDISMLRAINGIFADILRGNEVIEYEKLTFPGYPQFVALCVFVEDFLQVAKDILRERYSTQVTNVIKAFQSYADAIEWFTVNPVDGRYSTTTFHYWRVINAGGGLVLDGLAFANELQLKPVISRHPAFQRMVMIAVTNTQLVNEVLGVRKDFGREGADLDSEVVFRVAFKNESVQVAVDAVCSAITDDLTDLIVLKETLIDIFGEDEDLINWFDLIDVFIDGQNLVYVENIRYKCERGFVRLSRYESEEDGLNRDDIEDGDDAIVR</sequence>
<organism evidence="1 2">
    <name type="scientific">Folsomia candida</name>
    <name type="common">Springtail</name>
    <dbReference type="NCBI Taxonomy" id="158441"/>
    <lineage>
        <taxon>Eukaryota</taxon>
        <taxon>Metazoa</taxon>
        <taxon>Ecdysozoa</taxon>
        <taxon>Arthropoda</taxon>
        <taxon>Hexapoda</taxon>
        <taxon>Collembola</taxon>
        <taxon>Entomobryomorpha</taxon>
        <taxon>Isotomoidea</taxon>
        <taxon>Isotomidae</taxon>
        <taxon>Proisotominae</taxon>
        <taxon>Folsomia</taxon>
    </lineage>
</organism>
<dbReference type="EMBL" id="LNIX01000005">
    <property type="protein sequence ID" value="OXA54411.1"/>
    <property type="molecule type" value="Genomic_DNA"/>
</dbReference>
<dbReference type="Pfam" id="PF19086">
    <property type="entry name" value="Terpene_syn_C_2"/>
    <property type="match status" value="1"/>
</dbReference>
<evidence type="ECO:0000313" key="1">
    <source>
        <dbReference type="EMBL" id="OXA54411.1"/>
    </source>
</evidence>
<accession>A0A226ECB9</accession>
<dbReference type="AlphaFoldDB" id="A0A226ECB9"/>
<protein>
    <submittedName>
        <fullName evidence="1">(E)-2-epi-beta-caryophyllene synthase</fullName>
    </submittedName>
</protein>